<dbReference type="OrthoDB" id="8883818at2759"/>
<dbReference type="InterPro" id="IPR046351">
    <property type="entry name" value="UTP4"/>
</dbReference>
<dbReference type="Proteomes" id="UP001152795">
    <property type="component" value="Unassembled WGS sequence"/>
</dbReference>
<dbReference type="GO" id="GO:0032040">
    <property type="term" value="C:small-subunit processome"/>
    <property type="evidence" value="ECO:0007669"/>
    <property type="project" value="TreeGrafter"/>
</dbReference>
<dbReference type="GO" id="GO:0003723">
    <property type="term" value="F:RNA binding"/>
    <property type="evidence" value="ECO:0007669"/>
    <property type="project" value="TreeGrafter"/>
</dbReference>
<dbReference type="InterPro" id="IPR015943">
    <property type="entry name" value="WD40/YVTN_repeat-like_dom_sf"/>
</dbReference>
<dbReference type="InterPro" id="IPR011047">
    <property type="entry name" value="Quinoprotein_ADH-like_sf"/>
</dbReference>
<dbReference type="Pfam" id="PF12894">
    <property type="entry name" value="ANAPC4_WD40"/>
    <property type="match status" value="1"/>
</dbReference>
<dbReference type="Pfam" id="PF00400">
    <property type="entry name" value="WD40"/>
    <property type="match status" value="1"/>
</dbReference>
<name>A0A7D9DBJ6_PARCT</name>
<dbReference type="InterPro" id="IPR024977">
    <property type="entry name" value="Apc4-like_WD40_dom"/>
</dbReference>
<dbReference type="GO" id="GO:0034455">
    <property type="term" value="C:t-UTP complex"/>
    <property type="evidence" value="ECO:0007669"/>
    <property type="project" value="TreeGrafter"/>
</dbReference>
<keyword evidence="3" id="KW-1185">Reference proteome</keyword>
<dbReference type="InterPro" id="IPR001680">
    <property type="entry name" value="WD40_rpt"/>
</dbReference>
<evidence type="ECO:0000259" key="1">
    <source>
        <dbReference type="Pfam" id="PF12894"/>
    </source>
</evidence>
<evidence type="ECO:0000313" key="2">
    <source>
        <dbReference type="EMBL" id="CAB3981632.1"/>
    </source>
</evidence>
<dbReference type="PANTHER" id="PTHR44163">
    <property type="entry name" value="U3 SMALL NUCLEOLAR RNA-ASSOCIATED PROTEIN 4 HOMOLOG"/>
    <property type="match status" value="1"/>
</dbReference>
<proteinExistence type="predicted"/>
<reference evidence="2" key="1">
    <citation type="submission" date="2020-04" db="EMBL/GenBank/DDBJ databases">
        <authorList>
            <person name="Alioto T."/>
            <person name="Alioto T."/>
            <person name="Gomez Garrido J."/>
        </authorList>
    </citation>
    <scope>NUCLEOTIDE SEQUENCE</scope>
    <source>
        <strain evidence="2">A484AB</strain>
    </source>
</reference>
<dbReference type="AlphaFoldDB" id="A0A7D9DBJ6"/>
<gene>
    <name evidence="2" type="ORF">PACLA_8A009778</name>
</gene>
<dbReference type="SMART" id="SM00320">
    <property type="entry name" value="WD40"/>
    <property type="match status" value="9"/>
</dbReference>
<comment type="caution">
    <text evidence="2">The sequence shown here is derived from an EMBL/GenBank/DDBJ whole genome shotgun (WGS) entry which is preliminary data.</text>
</comment>
<accession>A0A7D9DBJ6</accession>
<dbReference type="GO" id="GO:0000462">
    <property type="term" value="P:maturation of SSU-rRNA from tricistronic rRNA transcript (SSU-rRNA, 5.8S rRNA, LSU-rRNA)"/>
    <property type="evidence" value="ECO:0007669"/>
    <property type="project" value="InterPro"/>
</dbReference>
<dbReference type="PROSITE" id="PS50294">
    <property type="entry name" value="WD_REPEATS_REGION"/>
    <property type="match status" value="1"/>
</dbReference>
<dbReference type="PANTHER" id="PTHR44163:SF1">
    <property type="entry name" value="U3 SMALL NUCLEOLAR RNA-ASSOCIATED PROTEIN 4 HOMOLOG"/>
    <property type="match status" value="1"/>
</dbReference>
<dbReference type="SUPFAM" id="SSF50998">
    <property type="entry name" value="Quinoprotein alcohol dehydrogenase-like"/>
    <property type="match status" value="1"/>
</dbReference>
<dbReference type="EMBL" id="CACRXK020000412">
    <property type="protein sequence ID" value="CAB3981632.1"/>
    <property type="molecule type" value="Genomic_DNA"/>
</dbReference>
<evidence type="ECO:0000313" key="3">
    <source>
        <dbReference type="Proteomes" id="UP001152795"/>
    </source>
</evidence>
<sequence length="702" mass="79262">MVNYKVHRVRFVPYTPQAIHCLAVEGRKRPRIAVSRADSSIEIWSIEDNWYLERKICGCKETSVEALVWSGSRLFSSGLHGEITEWDLNKLNVKTCVDSYGGAVWSLAVNHEQTLMAAGCEDGCVRLFDITSGDIEYARVFSKQEGRILSLCWHKDGQVLVAGGSDATIRVYEVSTGHARLRITLDNFNQRNTLVWSLVVTSDFTIISGDSLGKTQFWDGKLGTLIKSFNVHIADVLAVCVNQKEDTVYASGVDNKLVQFKLITDKDGSKTWSRSNSTRAHTHDIRALAMIEKDEKSALVSGGVDTNIMVYSTAKYGCSDLRKIPAYPLTPEIHLASQAQILMYQKTNALHFWKLGKTVNEESCHLQENPSHFLQLEAKSSNHIVCSAISDDGLWTAFSDIHHISLFKLHLDDDKSSAVQRVKFLPEEIVPGHRMKFTKDCLKLITITNRKSLQIIHLDTDSITVETVEFPVNNTTIDHRDLDPDSPVTVLAISSDGTLCASADIAGSIQVFDVQNTKHHCTLPRFSRQITAMAFQPETNILVLVNTDKEVFMFNIRKMKMTGWSKKASKAGLPQQWQKMPTKVINILFDPYCKDTMLLQSHDMFVLLDTTKPLPSKSIKLFETKRDKFEARIGKKRKHSESVKTTEREEIEQSEAFKICKKYQPLLFLGVNDDKSVVTVERSWLSIMESLPPTLHRKRYGT</sequence>
<dbReference type="PROSITE" id="PS50082">
    <property type="entry name" value="WD_REPEATS_2"/>
    <property type="match status" value="1"/>
</dbReference>
<feature type="domain" description="Anaphase-promoting complex subunit 4-like WD40" evidence="1">
    <location>
        <begin position="143"/>
        <end position="185"/>
    </location>
</feature>
<protein>
    <submittedName>
        <fullName evidence="2">U3 small nucleolar RNA-associated 4 homolog</fullName>
    </submittedName>
</protein>
<dbReference type="GO" id="GO:0030686">
    <property type="term" value="C:90S preribosome"/>
    <property type="evidence" value="ECO:0007669"/>
    <property type="project" value="InterPro"/>
</dbReference>
<organism evidence="2 3">
    <name type="scientific">Paramuricea clavata</name>
    <name type="common">Red gorgonian</name>
    <name type="synonym">Violescent sea-whip</name>
    <dbReference type="NCBI Taxonomy" id="317549"/>
    <lineage>
        <taxon>Eukaryota</taxon>
        <taxon>Metazoa</taxon>
        <taxon>Cnidaria</taxon>
        <taxon>Anthozoa</taxon>
        <taxon>Octocorallia</taxon>
        <taxon>Malacalcyonacea</taxon>
        <taxon>Plexauridae</taxon>
        <taxon>Paramuricea</taxon>
    </lineage>
</organism>
<dbReference type="Gene3D" id="2.130.10.10">
    <property type="entry name" value="YVTN repeat-like/Quinoprotein amine dehydrogenase"/>
    <property type="match status" value="2"/>
</dbReference>